<keyword evidence="3" id="KW-1185">Reference proteome</keyword>
<sequence>MSTALAPARQSRSKSHRTAVAGNPIMLCFQKPARTITNKADTGEGPDRSRARNQTNPARSLARQFADRSRPRSASHCARHDRDEPQAADDTRQQWAGQDPHGQRDLYREREKPNNRKRPSDEETISEKTSERTHDEE</sequence>
<reference evidence="2 3" key="1">
    <citation type="submission" date="2019-03" db="EMBL/GenBank/DDBJ databases">
        <title>Bradyrhizobium diversity isolated from nodules of Chamaecrista fasciculata.</title>
        <authorList>
            <person name="Klepa M.S."/>
            <person name="Urquiaga M.O."/>
            <person name="Hungria M."/>
            <person name="Delamuta J.R."/>
        </authorList>
    </citation>
    <scope>NUCLEOTIDE SEQUENCE [LARGE SCALE GENOMIC DNA]</scope>
    <source>
        <strain evidence="2 3">CNPSo 3448</strain>
    </source>
</reference>
<gene>
    <name evidence="2" type="ORF">E4K65_36250</name>
</gene>
<comment type="caution">
    <text evidence="2">The sequence shown here is derived from an EMBL/GenBank/DDBJ whole genome shotgun (WGS) entry which is preliminary data.</text>
</comment>
<protein>
    <submittedName>
        <fullName evidence="2">Uncharacterized protein</fullName>
    </submittedName>
</protein>
<feature type="compositionally biased region" description="Basic and acidic residues" evidence="1">
    <location>
        <begin position="78"/>
        <end position="92"/>
    </location>
</feature>
<dbReference type="AlphaFoldDB" id="A0A4Y9LEJ8"/>
<evidence type="ECO:0000313" key="3">
    <source>
        <dbReference type="Proteomes" id="UP000297966"/>
    </source>
</evidence>
<dbReference type="Proteomes" id="UP000297966">
    <property type="component" value="Unassembled WGS sequence"/>
</dbReference>
<name>A0A4Y9LEJ8_9BRAD</name>
<feature type="compositionally biased region" description="Basic and acidic residues" evidence="1">
    <location>
        <begin position="41"/>
        <end position="50"/>
    </location>
</feature>
<dbReference type="EMBL" id="SPQT01000029">
    <property type="protein sequence ID" value="TFV41349.1"/>
    <property type="molecule type" value="Genomic_DNA"/>
</dbReference>
<evidence type="ECO:0000313" key="2">
    <source>
        <dbReference type="EMBL" id="TFV41349.1"/>
    </source>
</evidence>
<feature type="region of interest" description="Disordered" evidence="1">
    <location>
        <begin position="1"/>
        <end position="137"/>
    </location>
</feature>
<organism evidence="2 3">
    <name type="scientific">Bradyrhizobium niftali</name>
    <dbReference type="NCBI Taxonomy" id="2560055"/>
    <lineage>
        <taxon>Bacteria</taxon>
        <taxon>Pseudomonadati</taxon>
        <taxon>Pseudomonadota</taxon>
        <taxon>Alphaproteobacteria</taxon>
        <taxon>Hyphomicrobiales</taxon>
        <taxon>Nitrobacteraceae</taxon>
        <taxon>Bradyrhizobium</taxon>
    </lineage>
</organism>
<dbReference type="RefSeq" id="WP_135178174.1">
    <property type="nucleotide sequence ID" value="NZ_SPQT01000029.1"/>
</dbReference>
<accession>A0A4Y9LEJ8</accession>
<evidence type="ECO:0000256" key="1">
    <source>
        <dbReference type="SAM" id="MobiDB-lite"/>
    </source>
</evidence>
<proteinExistence type="predicted"/>
<feature type="compositionally biased region" description="Basic and acidic residues" evidence="1">
    <location>
        <begin position="101"/>
        <end position="137"/>
    </location>
</feature>